<evidence type="ECO:0000256" key="1">
    <source>
        <dbReference type="SAM" id="Phobius"/>
    </source>
</evidence>
<keyword evidence="3" id="KW-1185">Reference proteome</keyword>
<accession>A0A453T752</accession>
<proteinExistence type="predicted"/>
<evidence type="ECO:0000313" key="3">
    <source>
        <dbReference type="Proteomes" id="UP000015105"/>
    </source>
</evidence>
<keyword evidence="1" id="KW-0472">Membrane</keyword>
<dbReference type="AlphaFoldDB" id="A0A453T752"/>
<dbReference type="EnsemblPlants" id="AET7Gv21270200.4">
    <property type="protein sequence ID" value="AET7Gv21270200.4"/>
    <property type="gene ID" value="AET7Gv21270200"/>
</dbReference>
<dbReference type="Gramene" id="AET7Gv21270200.4">
    <property type="protein sequence ID" value="AET7Gv21270200.4"/>
    <property type="gene ID" value="AET7Gv21270200"/>
</dbReference>
<sequence length="51" mass="5868">MCTHPHIYISTELAVICLIPSAQAPLQWLLFLFYAIFCCSRPSVLLWICIQ</sequence>
<reference evidence="3" key="2">
    <citation type="journal article" date="2017" name="Nat. Plants">
        <title>The Aegilops tauschii genome reveals multiple impacts of transposons.</title>
        <authorList>
            <person name="Zhao G."/>
            <person name="Zou C."/>
            <person name="Li K."/>
            <person name="Wang K."/>
            <person name="Li T."/>
            <person name="Gao L."/>
            <person name="Zhang X."/>
            <person name="Wang H."/>
            <person name="Yang Z."/>
            <person name="Liu X."/>
            <person name="Jiang W."/>
            <person name="Mao L."/>
            <person name="Kong X."/>
            <person name="Jiao Y."/>
            <person name="Jia J."/>
        </authorList>
    </citation>
    <scope>NUCLEOTIDE SEQUENCE [LARGE SCALE GENOMIC DNA]</scope>
    <source>
        <strain evidence="3">cv. AL8/78</strain>
    </source>
</reference>
<organism evidence="2 3">
    <name type="scientific">Aegilops tauschii subsp. strangulata</name>
    <name type="common">Goatgrass</name>
    <dbReference type="NCBI Taxonomy" id="200361"/>
    <lineage>
        <taxon>Eukaryota</taxon>
        <taxon>Viridiplantae</taxon>
        <taxon>Streptophyta</taxon>
        <taxon>Embryophyta</taxon>
        <taxon>Tracheophyta</taxon>
        <taxon>Spermatophyta</taxon>
        <taxon>Magnoliopsida</taxon>
        <taxon>Liliopsida</taxon>
        <taxon>Poales</taxon>
        <taxon>Poaceae</taxon>
        <taxon>BOP clade</taxon>
        <taxon>Pooideae</taxon>
        <taxon>Triticodae</taxon>
        <taxon>Triticeae</taxon>
        <taxon>Triticinae</taxon>
        <taxon>Aegilops</taxon>
    </lineage>
</organism>
<keyword evidence="1" id="KW-0812">Transmembrane</keyword>
<reference evidence="2" key="3">
    <citation type="journal article" date="2017" name="Nature">
        <title>Genome sequence of the progenitor of the wheat D genome Aegilops tauschii.</title>
        <authorList>
            <person name="Luo M.C."/>
            <person name="Gu Y.Q."/>
            <person name="Puiu D."/>
            <person name="Wang H."/>
            <person name="Twardziok S.O."/>
            <person name="Deal K.R."/>
            <person name="Huo N."/>
            <person name="Zhu T."/>
            <person name="Wang L."/>
            <person name="Wang Y."/>
            <person name="McGuire P.E."/>
            <person name="Liu S."/>
            <person name="Long H."/>
            <person name="Ramasamy R.K."/>
            <person name="Rodriguez J.C."/>
            <person name="Van S.L."/>
            <person name="Yuan L."/>
            <person name="Wang Z."/>
            <person name="Xia Z."/>
            <person name="Xiao L."/>
            <person name="Anderson O.D."/>
            <person name="Ouyang S."/>
            <person name="Liang Y."/>
            <person name="Zimin A.V."/>
            <person name="Pertea G."/>
            <person name="Qi P."/>
            <person name="Bennetzen J.L."/>
            <person name="Dai X."/>
            <person name="Dawson M.W."/>
            <person name="Muller H.G."/>
            <person name="Kugler K."/>
            <person name="Rivarola-Duarte L."/>
            <person name="Spannagl M."/>
            <person name="Mayer K.F.X."/>
            <person name="Lu F.H."/>
            <person name="Bevan M.W."/>
            <person name="Leroy P."/>
            <person name="Li P."/>
            <person name="You F.M."/>
            <person name="Sun Q."/>
            <person name="Liu Z."/>
            <person name="Lyons E."/>
            <person name="Wicker T."/>
            <person name="Salzberg S.L."/>
            <person name="Devos K.M."/>
            <person name="Dvorak J."/>
        </authorList>
    </citation>
    <scope>NUCLEOTIDE SEQUENCE [LARGE SCALE GENOMIC DNA]</scope>
    <source>
        <strain evidence="2">cv. AL8/78</strain>
    </source>
</reference>
<protein>
    <submittedName>
        <fullName evidence="2">Uncharacterized protein</fullName>
    </submittedName>
</protein>
<reference evidence="3" key="1">
    <citation type="journal article" date="2014" name="Science">
        <title>Ancient hybridizations among the ancestral genomes of bread wheat.</title>
        <authorList>
            <consortium name="International Wheat Genome Sequencing Consortium,"/>
            <person name="Marcussen T."/>
            <person name="Sandve S.R."/>
            <person name="Heier L."/>
            <person name="Spannagl M."/>
            <person name="Pfeifer M."/>
            <person name="Jakobsen K.S."/>
            <person name="Wulff B.B."/>
            <person name="Steuernagel B."/>
            <person name="Mayer K.F."/>
            <person name="Olsen O.A."/>
        </authorList>
    </citation>
    <scope>NUCLEOTIDE SEQUENCE [LARGE SCALE GENOMIC DNA]</scope>
    <source>
        <strain evidence="3">cv. AL8/78</strain>
    </source>
</reference>
<dbReference type="Proteomes" id="UP000015105">
    <property type="component" value="Chromosome 7D"/>
</dbReference>
<evidence type="ECO:0000313" key="2">
    <source>
        <dbReference type="EnsemblPlants" id="AET7Gv21270200.4"/>
    </source>
</evidence>
<reference evidence="2" key="5">
    <citation type="journal article" date="2021" name="G3 (Bethesda)">
        <title>Aegilops tauschii genome assembly Aet v5.0 features greater sequence contiguity and improved annotation.</title>
        <authorList>
            <person name="Wang L."/>
            <person name="Zhu T."/>
            <person name="Rodriguez J.C."/>
            <person name="Deal K.R."/>
            <person name="Dubcovsky J."/>
            <person name="McGuire P.E."/>
            <person name="Lux T."/>
            <person name="Spannagl M."/>
            <person name="Mayer K.F.X."/>
            <person name="Baldrich P."/>
            <person name="Meyers B.C."/>
            <person name="Huo N."/>
            <person name="Gu Y.Q."/>
            <person name="Zhou H."/>
            <person name="Devos K.M."/>
            <person name="Bennetzen J.L."/>
            <person name="Unver T."/>
            <person name="Budak H."/>
            <person name="Gulick P.J."/>
            <person name="Galiba G."/>
            <person name="Kalapos B."/>
            <person name="Nelson D.R."/>
            <person name="Li P."/>
            <person name="You F.M."/>
            <person name="Luo M.C."/>
            <person name="Dvorak J."/>
        </authorList>
    </citation>
    <scope>NUCLEOTIDE SEQUENCE [LARGE SCALE GENOMIC DNA]</scope>
    <source>
        <strain evidence="2">cv. AL8/78</strain>
    </source>
</reference>
<reference evidence="2" key="4">
    <citation type="submission" date="2019-03" db="UniProtKB">
        <authorList>
            <consortium name="EnsemblPlants"/>
        </authorList>
    </citation>
    <scope>IDENTIFICATION</scope>
</reference>
<name>A0A453T752_AEGTS</name>
<feature type="transmembrane region" description="Helical" evidence="1">
    <location>
        <begin position="28"/>
        <end position="50"/>
    </location>
</feature>
<keyword evidence="1" id="KW-1133">Transmembrane helix</keyword>